<protein>
    <submittedName>
        <fullName evidence="1">Uncharacterized protein</fullName>
    </submittedName>
</protein>
<sequence length="101" mass="11288">MAQINEVAEEYRLRSKEEELIIRHFTQCTPGADGAVFVSATSIGNFLQIYSSYKNLNPATIGQVMKSLGFDNNNGKPVKLLGKTVRGFWVLCDPEKLHTLK</sequence>
<comment type="caution">
    <text evidence="1">The sequence shown here is derived from an EMBL/GenBank/DDBJ whole genome shotgun (WGS) entry which is preliminary data.</text>
</comment>
<reference evidence="1 2" key="1">
    <citation type="submission" date="2023-05" db="EMBL/GenBank/DDBJ databases">
        <authorList>
            <person name="Zhang X."/>
        </authorList>
    </citation>
    <scope>NUCLEOTIDE SEQUENCE [LARGE SCALE GENOMIC DNA]</scope>
    <source>
        <strain evidence="1 2">DM2B3-1</strain>
    </source>
</reference>
<keyword evidence="2" id="KW-1185">Reference proteome</keyword>
<proteinExistence type="predicted"/>
<accession>A0ABT7CN62</accession>
<organism evidence="1 2">
    <name type="scientific">Xanthocytophaga flava</name>
    <dbReference type="NCBI Taxonomy" id="3048013"/>
    <lineage>
        <taxon>Bacteria</taxon>
        <taxon>Pseudomonadati</taxon>
        <taxon>Bacteroidota</taxon>
        <taxon>Cytophagia</taxon>
        <taxon>Cytophagales</taxon>
        <taxon>Rhodocytophagaceae</taxon>
        <taxon>Xanthocytophaga</taxon>
    </lineage>
</organism>
<evidence type="ECO:0000313" key="1">
    <source>
        <dbReference type="EMBL" id="MDJ1495148.1"/>
    </source>
</evidence>
<gene>
    <name evidence="1" type="ORF">QNI19_19570</name>
</gene>
<dbReference type="Proteomes" id="UP001228581">
    <property type="component" value="Unassembled WGS sequence"/>
</dbReference>
<evidence type="ECO:0000313" key="2">
    <source>
        <dbReference type="Proteomes" id="UP001228581"/>
    </source>
</evidence>
<dbReference type="EMBL" id="JASJOT010000013">
    <property type="protein sequence ID" value="MDJ1495148.1"/>
    <property type="molecule type" value="Genomic_DNA"/>
</dbReference>
<name>A0ABT7CN62_9BACT</name>